<dbReference type="OrthoDB" id="214487at186826"/>
<protein>
    <recommendedName>
        <fullName evidence="3">PepSY domain-containing protein</fullName>
    </recommendedName>
</protein>
<gene>
    <name evidence="1" type="ORF">CBF30_09385</name>
</gene>
<sequence>MEDTAKQILTETYGVSVKGITITEKISKNKYKAIVDLTGDTAGNIIVQYVPSTNKVYVNPE</sequence>
<dbReference type="AlphaFoldDB" id="A0A430AFD7"/>
<comment type="caution">
    <text evidence="1">The sequence shown here is derived from an EMBL/GenBank/DDBJ whole genome shotgun (WGS) entry which is preliminary data.</text>
</comment>
<name>A0A430AFD7_9ENTE</name>
<dbReference type="Proteomes" id="UP000288669">
    <property type="component" value="Unassembled WGS sequence"/>
</dbReference>
<dbReference type="EMBL" id="NGJZ01000003">
    <property type="protein sequence ID" value="RSU06457.1"/>
    <property type="molecule type" value="Genomic_DNA"/>
</dbReference>
<proteinExistence type="predicted"/>
<evidence type="ECO:0000313" key="1">
    <source>
        <dbReference type="EMBL" id="RSU06457.1"/>
    </source>
</evidence>
<reference evidence="1 2" key="1">
    <citation type="submission" date="2017-05" db="EMBL/GenBank/DDBJ databases">
        <title>Vagococcus spp. assemblies.</title>
        <authorList>
            <person name="Gulvik C.A."/>
        </authorList>
    </citation>
    <scope>NUCLEOTIDE SEQUENCE [LARGE SCALE GENOMIC DNA]</scope>
    <source>
        <strain evidence="1 2">DSM 24756</strain>
    </source>
</reference>
<evidence type="ECO:0000313" key="2">
    <source>
        <dbReference type="Proteomes" id="UP000288669"/>
    </source>
</evidence>
<organism evidence="1 2">
    <name type="scientific">Vagococcus entomophilus</name>
    <dbReference type="NCBI Taxonomy" id="1160095"/>
    <lineage>
        <taxon>Bacteria</taxon>
        <taxon>Bacillati</taxon>
        <taxon>Bacillota</taxon>
        <taxon>Bacilli</taxon>
        <taxon>Lactobacillales</taxon>
        <taxon>Enterococcaceae</taxon>
        <taxon>Vagococcus</taxon>
    </lineage>
</organism>
<evidence type="ECO:0008006" key="3">
    <source>
        <dbReference type="Google" id="ProtNLM"/>
    </source>
</evidence>
<keyword evidence="2" id="KW-1185">Reference proteome</keyword>
<accession>A0A430AFD7</accession>
<dbReference type="RefSeq" id="WP_126825748.1">
    <property type="nucleotide sequence ID" value="NZ_JBHLWU010000001.1"/>
</dbReference>